<organism evidence="1 2">
    <name type="scientific">Anopheles albimanus</name>
    <name type="common">New world malaria mosquito</name>
    <dbReference type="NCBI Taxonomy" id="7167"/>
    <lineage>
        <taxon>Eukaryota</taxon>
        <taxon>Metazoa</taxon>
        <taxon>Ecdysozoa</taxon>
        <taxon>Arthropoda</taxon>
        <taxon>Hexapoda</taxon>
        <taxon>Insecta</taxon>
        <taxon>Pterygota</taxon>
        <taxon>Neoptera</taxon>
        <taxon>Endopterygota</taxon>
        <taxon>Diptera</taxon>
        <taxon>Nematocera</taxon>
        <taxon>Culicoidea</taxon>
        <taxon>Culicidae</taxon>
        <taxon>Anophelinae</taxon>
        <taxon>Anopheles</taxon>
    </lineage>
</organism>
<dbReference type="EnsemblMetazoa" id="AALB002507-RA">
    <property type="protein sequence ID" value="AALB002507-PA"/>
    <property type="gene ID" value="AALB002507"/>
</dbReference>
<keyword evidence="2" id="KW-1185">Reference proteome</keyword>
<reference evidence="1" key="2">
    <citation type="submission" date="2022-08" db="UniProtKB">
        <authorList>
            <consortium name="EnsemblMetazoa"/>
        </authorList>
    </citation>
    <scope>IDENTIFICATION</scope>
    <source>
        <strain evidence="1">STECLA/ALBI9_A</strain>
    </source>
</reference>
<protein>
    <submittedName>
        <fullName evidence="1">Uncharacterized protein</fullName>
    </submittedName>
</protein>
<evidence type="ECO:0000313" key="2">
    <source>
        <dbReference type="Proteomes" id="UP000069272"/>
    </source>
</evidence>
<sequence>MLRFAFLLIACLASLATAQVYTRELPCANFDSCLCDAMPRAIAAAKGKKASATLYNPATQQNVVIDLSRPLSGELRAYCARVASNARAAAKVPKRQGSAPLAYW</sequence>
<dbReference type="AlphaFoldDB" id="A0A182F7P5"/>
<proteinExistence type="predicted"/>
<accession>A0A182F7P5</accession>
<evidence type="ECO:0000313" key="1">
    <source>
        <dbReference type="EnsemblMetazoa" id="AALB002507-PA"/>
    </source>
</evidence>
<reference evidence="1 2" key="1">
    <citation type="journal article" date="2017" name="G3 (Bethesda)">
        <title>The Physical Genome Mapping of Anopheles albimanus Corrected Scaffold Misassemblies and Identified Interarm Rearrangements in Genus Anopheles.</title>
        <authorList>
            <person name="Artemov G.N."/>
            <person name="Peery A.N."/>
            <person name="Jiang X."/>
            <person name="Tu Z."/>
            <person name="Stegniy V.N."/>
            <person name="Sharakhova M.V."/>
            <person name="Sharakhov I.V."/>
        </authorList>
    </citation>
    <scope>NUCLEOTIDE SEQUENCE [LARGE SCALE GENOMIC DNA]</scope>
    <source>
        <strain evidence="1 2">ALBI9_A</strain>
    </source>
</reference>
<dbReference type="Proteomes" id="UP000069272">
    <property type="component" value="Chromosome 2R"/>
</dbReference>
<name>A0A182F7P5_ANOAL</name>
<dbReference type="VEuPathDB" id="VectorBase:AALB002507"/>